<keyword evidence="2" id="KW-1185">Reference proteome</keyword>
<proteinExistence type="predicted"/>
<protein>
    <submittedName>
        <fullName evidence="1">Ribosomal N-lysine methyltransferase-like protein</fullName>
    </submittedName>
</protein>
<dbReference type="EMBL" id="NRSZ01000218">
    <property type="protein sequence ID" value="PNY28734.1"/>
    <property type="molecule type" value="Genomic_DNA"/>
</dbReference>
<dbReference type="Proteomes" id="UP000236621">
    <property type="component" value="Unassembled WGS sequence"/>
</dbReference>
<evidence type="ECO:0000313" key="1">
    <source>
        <dbReference type="EMBL" id="PNY28734.1"/>
    </source>
</evidence>
<gene>
    <name evidence="1" type="ORF">TCAP_01334</name>
</gene>
<dbReference type="GO" id="GO:0008168">
    <property type="term" value="F:methyltransferase activity"/>
    <property type="evidence" value="ECO:0007669"/>
    <property type="project" value="UniProtKB-KW"/>
</dbReference>
<keyword evidence="1" id="KW-0489">Methyltransferase</keyword>
<keyword evidence="1" id="KW-0808">Transferase</keyword>
<dbReference type="AlphaFoldDB" id="A0A2K3QMH2"/>
<accession>A0A2K3QMH2</accession>
<name>A0A2K3QMH2_9HYPO</name>
<evidence type="ECO:0000313" key="2">
    <source>
        <dbReference type="Proteomes" id="UP000236621"/>
    </source>
</evidence>
<reference evidence="1 2" key="1">
    <citation type="submission" date="2017-08" db="EMBL/GenBank/DDBJ databases">
        <title>Harnessing the power of phylogenomics to disentangle the directionality and signatures of interkingdom host jumping in the parasitic fungal genus Tolypocladium.</title>
        <authorList>
            <person name="Quandt C.A."/>
            <person name="Patterson W."/>
            <person name="Spatafora J.W."/>
        </authorList>
    </citation>
    <scope>NUCLEOTIDE SEQUENCE [LARGE SCALE GENOMIC DNA]</scope>
    <source>
        <strain evidence="1 2">CBS 113982</strain>
    </source>
</reference>
<feature type="non-terminal residue" evidence="1">
    <location>
        <position position="119"/>
    </location>
</feature>
<dbReference type="InterPro" id="IPR029063">
    <property type="entry name" value="SAM-dependent_MTases_sf"/>
</dbReference>
<organism evidence="1 2">
    <name type="scientific">Tolypocladium capitatum</name>
    <dbReference type="NCBI Taxonomy" id="45235"/>
    <lineage>
        <taxon>Eukaryota</taxon>
        <taxon>Fungi</taxon>
        <taxon>Dikarya</taxon>
        <taxon>Ascomycota</taxon>
        <taxon>Pezizomycotina</taxon>
        <taxon>Sordariomycetes</taxon>
        <taxon>Hypocreomycetidae</taxon>
        <taxon>Hypocreales</taxon>
        <taxon>Ophiocordycipitaceae</taxon>
        <taxon>Tolypocladium</taxon>
    </lineage>
</organism>
<dbReference type="Gene3D" id="3.40.50.150">
    <property type="entry name" value="Vaccinia Virus protein VP39"/>
    <property type="match status" value="1"/>
</dbReference>
<sequence length="119" mass="12274">MGLVERLTTGFGGEPIASRDLGFVDAKASSVDVTVGGREYTVHQSPAMLSSTRAGGTTGAVLWTAARLFADYLASPRNAVVALLPPRPSVLELGCGVSPLAALALRPVAASYVLSDQPY</sequence>
<dbReference type="GO" id="GO:0032259">
    <property type="term" value="P:methylation"/>
    <property type="evidence" value="ECO:0007669"/>
    <property type="project" value="UniProtKB-KW"/>
</dbReference>
<comment type="caution">
    <text evidence="1">The sequence shown here is derived from an EMBL/GenBank/DDBJ whole genome shotgun (WGS) entry which is preliminary data.</text>
</comment>
<dbReference type="OrthoDB" id="191686at2759"/>